<name>A0A1L3ZRM7_9SPHN</name>
<evidence type="ECO:0000256" key="2">
    <source>
        <dbReference type="ARBA" id="ARBA00022723"/>
    </source>
</evidence>
<dbReference type="RefSeq" id="WP_072595833.1">
    <property type="nucleotide sequence ID" value="NZ_CP018221.1"/>
</dbReference>
<keyword evidence="5" id="KW-0413">Isomerase</keyword>
<feature type="domain" description="Fumarylacetoacetase-like C-terminal" evidence="3">
    <location>
        <begin position="77"/>
        <end position="282"/>
    </location>
</feature>
<keyword evidence="2" id="KW-0479">Metal-binding</keyword>
<evidence type="ECO:0000256" key="1">
    <source>
        <dbReference type="ARBA" id="ARBA00010211"/>
    </source>
</evidence>
<comment type="similarity">
    <text evidence="1">Belongs to the FAH family.</text>
</comment>
<dbReference type="Pfam" id="PF01557">
    <property type="entry name" value="FAA_hydrolase"/>
    <property type="match status" value="1"/>
</dbReference>
<dbReference type="GO" id="GO:0019752">
    <property type="term" value="P:carboxylic acid metabolic process"/>
    <property type="evidence" value="ECO:0007669"/>
    <property type="project" value="UniProtKB-ARBA"/>
</dbReference>
<reference evidence="6" key="1">
    <citation type="submission" date="2016-11" db="EMBL/GenBank/DDBJ databases">
        <title>Complete Genome Sequence of alachlor-degrading Sphingomonas sp. strain JJ-A5.</title>
        <authorList>
            <person name="Lee H."/>
            <person name="Ka J.-O."/>
        </authorList>
    </citation>
    <scope>NUCLEOTIDE SEQUENCE [LARGE SCALE GENOMIC DNA]</scope>
    <source>
        <strain evidence="6">JJ-A5</strain>
    </source>
</reference>
<evidence type="ECO:0000313" key="5">
    <source>
        <dbReference type="EMBL" id="API58260.1"/>
    </source>
</evidence>
<dbReference type="STRING" id="1921510.BSL82_02205"/>
<organism evidence="5 6">
    <name type="scientific">Tardibacter chloracetimidivorans</name>
    <dbReference type="NCBI Taxonomy" id="1921510"/>
    <lineage>
        <taxon>Bacteria</taxon>
        <taxon>Pseudomonadati</taxon>
        <taxon>Pseudomonadota</taxon>
        <taxon>Alphaproteobacteria</taxon>
        <taxon>Sphingomonadales</taxon>
        <taxon>Sphingomonadaceae</taxon>
        <taxon>Tardibacter</taxon>
    </lineage>
</organism>
<keyword evidence="6" id="KW-1185">Reference proteome</keyword>
<evidence type="ECO:0000259" key="3">
    <source>
        <dbReference type="Pfam" id="PF01557"/>
    </source>
</evidence>
<evidence type="ECO:0000313" key="6">
    <source>
        <dbReference type="Proteomes" id="UP000182063"/>
    </source>
</evidence>
<dbReference type="InterPro" id="IPR018833">
    <property type="entry name" value="Rv2993c-like_N"/>
</dbReference>
<dbReference type="Gene3D" id="3.90.850.10">
    <property type="entry name" value="Fumarylacetoacetase-like, C-terminal domain"/>
    <property type="match status" value="1"/>
</dbReference>
<gene>
    <name evidence="5" type="ORF">BSL82_02205</name>
</gene>
<sequence>MKLLRFRQGDLVRLGVMDGDDIVPLDMIQDRYPTMLSVIAGGEAALADVRSAASQCDERISLSSVHLLAPIERPGKFLAIGMNYRKHAEEAKKLGIKVPEQQFWFNKQTSCITGPYDDINPGVTEKLDYEVELGVVIGKPAKGVSEADAHNHVFGYLVSNDVSARDWQQHSPTFTIGKSFDTHGPIGPWIVTADEIENPHALGIRCFINGEVRQQSDTSELIHNIWAQIAYLSTAFTLESGDLLATGTPEGVGVARNPPVFMKPGDIVRCEIDKIGAIENTVIESATSVATE</sequence>
<dbReference type="Pfam" id="PF10370">
    <property type="entry name" value="Rv2993c-like_N"/>
    <property type="match status" value="1"/>
</dbReference>
<dbReference type="InterPro" id="IPR011234">
    <property type="entry name" value="Fumarylacetoacetase-like_C"/>
</dbReference>
<dbReference type="InterPro" id="IPR051121">
    <property type="entry name" value="FAH"/>
</dbReference>
<dbReference type="SUPFAM" id="SSF56529">
    <property type="entry name" value="FAH"/>
    <property type="match status" value="1"/>
</dbReference>
<dbReference type="GO" id="GO:0046872">
    <property type="term" value="F:metal ion binding"/>
    <property type="evidence" value="ECO:0007669"/>
    <property type="project" value="UniProtKB-KW"/>
</dbReference>
<dbReference type="OrthoDB" id="5197601at2"/>
<proteinExistence type="inferred from homology"/>
<dbReference type="GO" id="GO:0016853">
    <property type="term" value="F:isomerase activity"/>
    <property type="evidence" value="ECO:0007669"/>
    <property type="project" value="UniProtKB-KW"/>
</dbReference>
<dbReference type="PANTHER" id="PTHR42796">
    <property type="entry name" value="FUMARYLACETOACETATE HYDROLASE DOMAIN-CONTAINING PROTEIN 2A-RELATED"/>
    <property type="match status" value="1"/>
</dbReference>
<dbReference type="EMBL" id="CP018221">
    <property type="protein sequence ID" value="API58260.1"/>
    <property type="molecule type" value="Genomic_DNA"/>
</dbReference>
<evidence type="ECO:0000259" key="4">
    <source>
        <dbReference type="Pfam" id="PF10370"/>
    </source>
</evidence>
<dbReference type="AlphaFoldDB" id="A0A1L3ZRM7"/>
<dbReference type="Proteomes" id="UP000182063">
    <property type="component" value="Chromosome"/>
</dbReference>
<dbReference type="PANTHER" id="PTHR42796:SF4">
    <property type="entry name" value="FUMARYLACETOACETATE HYDROLASE DOMAIN-CONTAINING PROTEIN 2A"/>
    <property type="match status" value="1"/>
</dbReference>
<dbReference type="KEGG" id="sphj:BSL82_02205"/>
<feature type="domain" description="Rv2993c-like N-terminal" evidence="4">
    <location>
        <begin position="1"/>
        <end position="70"/>
    </location>
</feature>
<dbReference type="FunFam" id="3.90.850.10:FF:000002">
    <property type="entry name" value="2-hydroxyhepta-2,4-diene-1,7-dioate isomerase"/>
    <property type="match status" value="1"/>
</dbReference>
<protein>
    <submittedName>
        <fullName evidence="5">5-carboxymethyl-2-hydroxymuconate isomerase</fullName>
    </submittedName>
</protein>
<accession>A0A1L3ZRM7</accession>
<dbReference type="InterPro" id="IPR036663">
    <property type="entry name" value="Fumarylacetoacetase_C_sf"/>
</dbReference>